<evidence type="ECO:0000313" key="2">
    <source>
        <dbReference type="Proteomes" id="UP000271098"/>
    </source>
</evidence>
<protein>
    <submittedName>
        <fullName evidence="3">Reverse transcriptase domain-containing protein</fullName>
    </submittedName>
</protein>
<keyword evidence="2" id="KW-1185">Reference proteome</keyword>
<dbReference type="EMBL" id="UYRT01019131">
    <property type="protein sequence ID" value="VDK58243.1"/>
    <property type="molecule type" value="Genomic_DNA"/>
</dbReference>
<gene>
    <name evidence="1" type="ORF">GPUH_LOCUS7412</name>
</gene>
<organism evidence="3">
    <name type="scientific">Gongylonema pulchrum</name>
    <dbReference type="NCBI Taxonomy" id="637853"/>
    <lineage>
        <taxon>Eukaryota</taxon>
        <taxon>Metazoa</taxon>
        <taxon>Ecdysozoa</taxon>
        <taxon>Nematoda</taxon>
        <taxon>Chromadorea</taxon>
        <taxon>Rhabditida</taxon>
        <taxon>Spirurina</taxon>
        <taxon>Spiruromorpha</taxon>
        <taxon>Spiruroidea</taxon>
        <taxon>Gongylonematidae</taxon>
        <taxon>Gongylonema</taxon>
    </lineage>
</organism>
<evidence type="ECO:0000313" key="1">
    <source>
        <dbReference type="EMBL" id="VDK58243.1"/>
    </source>
</evidence>
<reference evidence="1 2" key="2">
    <citation type="submission" date="2018-11" db="EMBL/GenBank/DDBJ databases">
        <authorList>
            <consortium name="Pathogen Informatics"/>
        </authorList>
    </citation>
    <scope>NUCLEOTIDE SEQUENCE [LARGE SCALE GENOMIC DNA]</scope>
</reference>
<accession>A0A183DFC0</accession>
<name>A0A183DFC0_9BILA</name>
<evidence type="ECO:0000313" key="3">
    <source>
        <dbReference type="WBParaSite" id="GPUH_0000742001-mRNA-1"/>
    </source>
</evidence>
<dbReference type="Proteomes" id="UP000271098">
    <property type="component" value="Unassembled WGS sequence"/>
</dbReference>
<proteinExistence type="predicted"/>
<dbReference type="AlphaFoldDB" id="A0A183DFC0"/>
<sequence length="90" mass="9846">MNGLAEHGHIHGTQKSCTAGLYVRGILRDILTKLTFCFTYVNNAFLELLKGMPFEEANVENRPVGRRNGALGAAMNSKQRVGNGMCAHVQ</sequence>
<dbReference type="WBParaSite" id="GPUH_0000742001-mRNA-1">
    <property type="protein sequence ID" value="GPUH_0000742001-mRNA-1"/>
    <property type="gene ID" value="GPUH_0000742001"/>
</dbReference>
<reference evidence="3" key="1">
    <citation type="submission" date="2016-06" db="UniProtKB">
        <authorList>
            <consortium name="WormBaseParasite"/>
        </authorList>
    </citation>
    <scope>IDENTIFICATION</scope>
</reference>